<keyword evidence="8" id="KW-1278">Translocase</keyword>
<feature type="transmembrane region" description="Helical" evidence="16">
    <location>
        <begin position="217"/>
        <end position="236"/>
    </location>
</feature>
<dbReference type="PANTHER" id="PTHR43507">
    <property type="entry name" value="NADH-UBIQUINONE OXIDOREDUCTASE CHAIN 4"/>
    <property type="match status" value="1"/>
</dbReference>
<dbReference type="GO" id="GO:0031966">
    <property type="term" value="C:mitochondrial membrane"/>
    <property type="evidence" value="ECO:0007669"/>
    <property type="project" value="UniProtKB-SubCell"/>
</dbReference>
<feature type="transmembrane region" description="Helical" evidence="16">
    <location>
        <begin position="305"/>
        <end position="323"/>
    </location>
</feature>
<reference evidence="18" key="1">
    <citation type="journal article" date="2020" name="Zool. J. Linn. Soc.">
        <title>Mitogenomic phylogeny and fossil-calibrated mutation rates for all F- and M-type mtDNA genes of the largest freshwater mussel family, the Unionidae (Bivalvia).</title>
        <authorList>
            <person name="Zieritz A."/>
            <person name="Froufe E."/>
            <person name="Bolotov I."/>
            <person name="Goncalves D.V."/>
            <person name="Aldridge D.C."/>
            <person name="Bogan A.E."/>
            <person name="Gan H.M."/>
            <person name="Gomes-Dos-Santos A."/>
            <person name="Sousa R."/>
            <person name="Teixeira A."/>
            <person name="Varandas S."/>
            <person name="Zanatta D."/>
            <person name="Lopes-Lima M."/>
        </authorList>
    </citation>
    <scope>NUCLEOTIDE SEQUENCE</scope>
    <source>
        <strain evidence="18">RecSum_M</strain>
    </source>
</reference>
<keyword evidence="7 16" id="KW-0812">Transmembrane</keyword>
<feature type="transmembrane region" description="Helical" evidence="16">
    <location>
        <begin position="171"/>
        <end position="197"/>
    </location>
</feature>
<dbReference type="GO" id="GO:0015990">
    <property type="term" value="P:electron transport coupled proton transport"/>
    <property type="evidence" value="ECO:0007669"/>
    <property type="project" value="TreeGrafter"/>
</dbReference>
<evidence type="ECO:0000256" key="1">
    <source>
        <dbReference type="ARBA" id="ARBA00004225"/>
    </source>
</evidence>
<dbReference type="InterPro" id="IPR001750">
    <property type="entry name" value="ND/Mrp_TM"/>
</dbReference>
<evidence type="ECO:0000256" key="10">
    <source>
        <dbReference type="ARBA" id="ARBA00022989"/>
    </source>
</evidence>
<dbReference type="Pfam" id="PF00361">
    <property type="entry name" value="Proton_antipo_M"/>
    <property type="match status" value="1"/>
</dbReference>
<dbReference type="AlphaFoldDB" id="A0A8A3WFW5"/>
<dbReference type="PRINTS" id="PR01437">
    <property type="entry name" value="NUOXDRDTASE4"/>
</dbReference>
<dbReference type="EC" id="7.1.1.2" evidence="3 16"/>
<evidence type="ECO:0000256" key="12">
    <source>
        <dbReference type="ARBA" id="ARBA00023075"/>
    </source>
</evidence>
<keyword evidence="14 16" id="KW-0472">Membrane</keyword>
<evidence type="ECO:0000256" key="3">
    <source>
        <dbReference type="ARBA" id="ARBA00012944"/>
    </source>
</evidence>
<comment type="subcellular location">
    <subcellularLocation>
        <location evidence="1 16">Mitochondrion membrane</location>
        <topology evidence="1 16">Multi-pass membrane protein</topology>
    </subcellularLocation>
</comment>
<evidence type="ECO:0000256" key="5">
    <source>
        <dbReference type="ARBA" id="ARBA00022448"/>
    </source>
</evidence>
<proteinExistence type="inferred from homology"/>
<evidence type="ECO:0000313" key="18">
    <source>
        <dbReference type="EMBL" id="QTA71729.1"/>
    </source>
</evidence>
<geneLocation type="mitochondrion" evidence="18"/>
<evidence type="ECO:0000256" key="4">
    <source>
        <dbReference type="ARBA" id="ARBA00021006"/>
    </source>
</evidence>
<feature type="transmembrane region" description="Helical" evidence="16">
    <location>
        <begin position="91"/>
        <end position="109"/>
    </location>
</feature>
<feature type="transmembrane region" description="Helical" evidence="16">
    <location>
        <begin position="380"/>
        <end position="400"/>
    </location>
</feature>
<feature type="transmembrane region" description="Helical" evidence="16">
    <location>
        <begin position="146"/>
        <end position="165"/>
    </location>
</feature>
<keyword evidence="6 16" id="KW-0679">Respiratory chain</keyword>
<evidence type="ECO:0000256" key="15">
    <source>
        <dbReference type="ARBA" id="ARBA00049551"/>
    </source>
</evidence>
<evidence type="ECO:0000256" key="2">
    <source>
        <dbReference type="ARBA" id="ARBA00009025"/>
    </source>
</evidence>
<feature type="transmembrane region" description="Helical" evidence="16">
    <location>
        <begin position="6"/>
        <end position="29"/>
    </location>
</feature>
<keyword evidence="9 16" id="KW-0249">Electron transport</keyword>
<feature type="transmembrane region" description="Helical" evidence="16">
    <location>
        <begin position="335"/>
        <end position="360"/>
    </location>
</feature>
<dbReference type="GO" id="GO:0042773">
    <property type="term" value="P:ATP synthesis coupled electron transport"/>
    <property type="evidence" value="ECO:0007669"/>
    <property type="project" value="InterPro"/>
</dbReference>
<dbReference type="GO" id="GO:0003954">
    <property type="term" value="F:NADH dehydrogenase activity"/>
    <property type="evidence" value="ECO:0007669"/>
    <property type="project" value="TreeGrafter"/>
</dbReference>
<evidence type="ECO:0000256" key="14">
    <source>
        <dbReference type="ARBA" id="ARBA00023136"/>
    </source>
</evidence>
<sequence>MFSLLSSVLMSVIIVLISSSFGWWGVIWACQVNAISSSVKSFMVVEVAYLGFSGSFYCDEVSSGFVWLSGFVTGLSLLSMSDLLCGEAKSFFFAVSGLFVVLSVCFGTSSVLVFYMLFEISLIPTLSLICGWGYQPERLRAGKYMMVYTVGASLPLLGFIVFVFFDGGTLSFVLLFSVGMKFLNWVVFLCAMMAFLVKSPAYMVHGWLPKAHVEAPVAGSMFLAGVLLKLGGYGLLRFVAVFGLWSGVVLSCLTCLCLFGGVVASIICCCQVDVKSLVAYSSVGHMSLVLGGLMSESFWGLGGSYLLMLAHGLSSCGLFYLVGELYKVYGSRMLFVMRGGVGNLFGVNLWLAFMCGFNAAAPPSLSLWSEVILCISLISYSMWFSGLVGVLGFLSCLYSWSMYCGTQTGCYPLWVRSFGQISYTFGQGVICSGIVFLMTALSLCCEHSKFSYLKKFFFEYDK</sequence>
<evidence type="ECO:0000256" key="8">
    <source>
        <dbReference type="ARBA" id="ARBA00022967"/>
    </source>
</evidence>
<accession>A0A8A3WFW5</accession>
<evidence type="ECO:0000259" key="17">
    <source>
        <dbReference type="Pfam" id="PF00361"/>
    </source>
</evidence>
<dbReference type="GO" id="GO:0048039">
    <property type="term" value="F:ubiquinone binding"/>
    <property type="evidence" value="ECO:0007669"/>
    <property type="project" value="TreeGrafter"/>
</dbReference>
<name>A0A8A3WFW5_9BIVA</name>
<feature type="transmembrane region" description="Helical" evidence="16">
    <location>
        <begin position="64"/>
        <end position="84"/>
    </location>
</feature>
<gene>
    <name evidence="18" type="primary">nad4</name>
</gene>
<protein>
    <recommendedName>
        <fullName evidence="4 16">NADH-ubiquinone oxidoreductase chain 4</fullName>
        <ecNumber evidence="3 16">7.1.1.2</ecNumber>
    </recommendedName>
</protein>
<keyword evidence="10 16" id="KW-1133">Transmembrane helix</keyword>
<keyword evidence="12 16" id="KW-0830">Ubiquinone</keyword>
<keyword evidence="5 16" id="KW-0813">Transport</keyword>
<organism evidence="18">
    <name type="scientific">Rectidens sumatrensis</name>
    <dbReference type="NCBI Taxonomy" id="1903498"/>
    <lineage>
        <taxon>Eukaryota</taxon>
        <taxon>Metazoa</taxon>
        <taxon>Spiralia</taxon>
        <taxon>Lophotrochozoa</taxon>
        <taxon>Mollusca</taxon>
        <taxon>Bivalvia</taxon>
        <taxon>Autobranchia</taxon>
        <taxon>Heteroconchia</taxon>
        <taxon>Palaeoheterodonta</taxon>
        <taxon>Unionida</taxon>
        <taxon>Unionoidea</taxon>
        <taxon>Unionidae</taxon>
        <taxon>Rectidentinae</taxon>
        <taxon>Rectidens</taxon>
    </lineage>
</organism>
<dbReference type="InterPro" id="IPR003918">
    <property type="entry name" value="NADH_UbQ_OxRdtase"/>
</dbReference>
<comment type="similarity">
    <text evidence="2 16">Belongs to the complex I subunit 4 family.</text>
</comment>
<evidence type="ECO:0000256" key="13">
    <source>
        <dbReference type="ARBA" id="ARBA00023128"/>
    </source>
</evidence>
<evidence type="ECO:0000256" key="9">
    <source>
        <dbReference type="ARBA" id="ARBA00022982"/>
    </source>
</evidence>
<dbReference type="PANTHER" id="PTHR43507:SF20">
    <property type="entry name" value="NADH-UBIQUINONE OXIDOREDUCTASE CHAIN 4"/>
    <property type="match status" value="1"/>
</dbReference>
<dbReference type="GO" id="GO:0008137">
    <property type="term" value="F:NADH dehydrogenase (ubiquinone) activity"/>
    <property type="evidence" value="ECO:0007669"/>
    <property type="project" value="UniProtKB-UniRule"/>
</dbReference>
<feature type="transmembrane region" description="Helical" evidence="16">
    <location>
        <begin position="242"/>
        <end position="270"/>
    </location>
</feature>
<feature type="domain" description="NADH:quinone oxidoreductase/Mrp antiporter transmembrane" evidence="17">
    <location>
        <begin position="110"/>
        <end position="391"/>
    </location>
</feature>
<comment type="catalytic activity">
    <reaction evidence="15 16">
        <text>a ubiquinone + NADH + 5 H(+)(in) = a ubiquinol + NAD(+) + 4 H(+)(out)</text>
        <dbReference type="Rhea" id="RHEA:29091"/>
        <dbReference type="Rhea" id="RHEA-COMP:9565"/>
        <dbReference type="Rhea" id="RHEA-COMP:9566"/>
        <dbReference type="ChEBI" id="CHEBI:15378"/>
        <dbReference type="ChEBI" id="CHEBI:16389"/>
        <dbReference type="ChEBI" id="CHEBI:17976"/>
        <dbReference type="ChEBI" id="CHEBI:57540"/>
        <dbReference type="ChEBI" id="CHEBI:57945"/>
        <dbReference type="EC" id="7.1.1.2"/>
    </reaction>
</comment>
<evidence type="ECO:0000256" key="11">
    <source>
        <dbReference type="ARBA" id="ARBA00023027"/>
    </source>
</evidence>
<comment type="function">
    <text evidence="16">Core subunit of the mitochondrial membrane respiratory chain NADH dehydrogenase (Complex I) which catalyzes electron transfer from NADH through the respiratory chain, using ubiquinone as an electron acceptor. Essential for the catalytic activity and assembly of complex I.</text>
</comment>
<feature type="transmembrane region" description="Helical" evidence="16">
    <location>
        <begin position="421"/>
        <end position="443"/>
    </location>
</feature>
<evidence type="ECO:0000256" key="6">
    <source>
        <dbReference type="ARBA" id="ARBA00022660"/>
    </source>
</evidence>
<evidence type="ECO:0000256" key="16">
    <source>
        <dbReference type="RuleBase" id="RU003297"/>
    </source>
</evidence>
<keyword evidence="11 16" id="KW-0520">NAD</keyword>
<dbReference type="EMBL" id="MW242819">
    <property type="protein sequence ID" value="QTA71729.1"/>
    <property type="molecule type" value="Genomic_DNA"/>
</dbReference>
<keyword evidence="13 16" id="KW-0496">Mitochondrion</keyword>
<evidence type="ECO:0000256" key="7">
    <source>
        <dbReference type="ARBA" id="ARBA00022692"/>
    </source>
</evidence>